<comment type="caution">
    <text evidence="3">The sequence shown here is derived from an EMBL/GenBank/DDBJ whole genome shotgun (WGS) entry which is preliminary data.</text>
</comment>
<dbReference type="AlphaFoldDB" id="A0A7C8IWY2"/>
<proteinExistence type="predicted"/>
<evidence type="ECO:0000259" key="1">
    <source>
        <dbReference type="Pfam" id="PF06985"/>
    </source>
</evidence>
<dbReference type="InParanoid" id="A0A7C8IWY2"/>
<dbReference type="InterPro" id="IPR058525">
    <property type="entry name" value="DUF8212"/>
</dbReference>
<name>A0A7C8IWY2_9PEZI</name>
<evidence type="ECO:0000313" key="3">
    <source>
        <dbReference type="EMBL" id="KAF2968342.1"/>
    </source>
</evidence>
<keyword evidence="4" id="KW-1185">Reference proteome</keyword>
<sequence>MWLLNSDSLDLKEFISHKQAPPYAILSHTWGDEEVSFRELQDEPREHIEGKRGFNKIRLCCQQAASDDLEWVWIDTCCIDKRSSAELSEAINSMFQWYKSAVLCYVYLFDVSDDIESNLAKSRWVTRGWTLQELIAPQEVVFYSNIWEELGTRSKLSSLLASITRIDESFLTGRSVEEASIAQRMSWAAKRKTSRDEDVAYCLLGIFNVNLPMIYGEGLKAFRRLQEQLVHEYPQDYSLFAWGKFTKELSNVVHDEEQIWGSKPLDLQFEPNQETEKFFGLLAESPDDFEDASQVVFAPGMKRYFHRKPVAPILVGSNVYLELPIYFRGLNLAIHTRRPPIGE</sequence>
<gene>
    <name evidence="3" type="ORF">GQX73_g5225</name>
</gene>
<dbReference type="OrthoDB" id="20872at2759"/>
<organism evidence="3 4">
    <name type="scientific">Xylaria multiplex</name>
    <dbReference type="NCBI Taxonomy" id="323545"/>
    <lineage>
        <taxon>Eukaryota</taxon>
        <taxon>Fungi</taxon>
        <taxon>Dikarya</taxon>
        <taxon>Ascomycota</taxon>
        <taxon>Pezizomycotina</taxon>
        <taxon>Sordariomycetes</taxon>
        <taxon>Xylariomycetidae</taxon>
        <taxon>Xylariales</taxon>
        <taxon>Xylariaceae</taxon>
        <taxon>Xylaria</taxon>
    </lineage>
</organism>
<dbReference type="Pfam" id="PF06985">
    <property type="entry name" value="HET"/>
    <property type="match status" value="1"/>
</dbReference>
<dbReference type="PANTHER" id="PTHR10622">
    <property type="entry name" value="HET DOMAIN-CONTAINING PROTEIN"/>
    <property type="match status" value="1"/>
</dbReference>
<accession>A0A7C8IWY2</accession>
<dbReference type="Pfam" id="PF26640">
    <property type="entry name" value="DUF8212"/>
    <property type="match status" value="1"/>
</dbReference>
<evidence type="ECO:0000259" key="2">
    <source>
        <dbReference type="Pfam" id="PF26640"/>
    </source>
</evidence>
<dbReference type="Proteomes" id="UP000481858">
    <property type="component" value="Unassembled WGS sequence"/>
</dbReference>
<feature type="domain" description="DUF8212" evidence="2">
    <location>
        <begin position="220"/>
        <end position="306"/>
    </location>
</feature>
<dbReference type="EMBL" id="WUBL01000052">
    <property type="protein sequence ID" value="KAF2968342.1"/>
    <property type="molecule type" value="Genomic_DNA"/>
</dbReference>
<dbReference type="PANTHER" id="PTHR10622:SF10">
    <property type="entry name" value="HET DOMAIN-CONTAINING PROTEIN"/>
    <property type="match status" value="1"/>
</dbReference>
<reference evidence="3 4" key="1">
    <citation type="submission" date="2019-12" db="EMBL/GenBank/DDBJ databases">
        <title>Draft genome sequence of the ascomycete Xylaria multiplex DSM 110363.</title>
        <authorList>
            <person name="Buettner E."/>
            <person name="Kellner H."/>
        </authorList>
    </citation>
    <scope>NUCLEOTIDE SEQUENCE [LARGE SCALE GENOMIC DNA]</scope>
    <source>
        <strain evidence="3 4">DSM 110363</strain>
    </source>
</reference>
<evidence type="ECO:0000313" key="4">
    <source>
        <dbReference type="Proteomes" id="UP000481858"/>
    </source>
</evidence>
<dbReference type="InterPro" id="IPR010730">
    <property type="entry name" value="HET"/>
</dbReference>
<protein>
    <submittedName>
        <fullName evidence="3">Uncharacterized protein</fullName>
    </submittedName>
</protein>
<feature type="domain" description="Heterokaryon incompatibility" evidence="1">
    <location>
        <begin position="23"/>
        <end position="112"/>
    </location>
</feature>